<dbReference type="AlphaFoldDB" id="A0A920BUQ7"/>
<dbReference type="PANTHER" id="PTHR43479:SF11">
    <property type="entry name" value="ACREF_ENVCD OPERON REPRESSOR-RELATED"/>
    <property type="match status" value="1"/>
</dbReference>
<protein>
    <submittedName>
        <fullName evidence="5">TetR family transcriptional regulator</fullName>
    </submittedName>
</protein>
<gene>
    <name evidence="5" type="ORF">J27TS8_25500</name>
</gene>
<dbReference type="PANTHER" id="PTHR43479">
    <property type="entry name" value="ACREF/ENVCD OPERON REPRESSOR-RELATED"/>
    <property type="match status" value="1"/>
</dbReference>
<evidence type="ECO:0000313" key="6">
    <source>
        <dbReference type="Proteomes" id="UP000682111"/>
    </source>
</evidence>
<evidence type="ECO:0000256" key="3">
    <source>
        <dbReference type="PROSITE-ProRule" id="PRU00335"/>
    </source>
</evidence>
<dbReference type="Proteomes" id="UP000682111">
    <property type="component" value="Unassembled WGS sequence"/>
</dbReference>
<reference evidence="5" key="1">
    <citation type="submission" date="2021-03" db="EMBL/GenBank/DDBJ databases">
        <title>Antimicrobial resistance genes in bacteria isolated from Japanese honey, and their potential for conferring macrolide and lincosamide resistance in the American foulbrood pathogen Paenibacillus larvae.</title>
        <authorList>
            <person name="Okamoto M."/>
            <person name="Kumagai M."/>
            <person name="Kanamori H."/>
            <person name="Takamatsu D."/>
        </authorList>
    </citation>
    <scope>NUCLEOTIDE SEQUENCE</scope>
    <source>
        <strain evidence="5">J27TS8</strain>
    </source>
</reference>
<dbReference type="PRINTS" id="PR00455">
    <property type="entry name" value="HTHTETR"/>
</dbReference>
<evidence type="ECO:0000256" key="2">
    <source>
        <dbReference type="ARBA" id="ARBA00023125"/>
    </source>
</evidence>
<accession>A0A920BUQ7</accession>
<dbReference type="PROSITE" id="PS50977">
    <property type="entry name" value="HTH_TETR_2"/>
    <property type="match status" value="1"/>
</dbReference>
<dbReference type="Pfam" id="PF00440">
    <property type="entry name" value="TetR_N"/>
    <property type="match status" value="1"/>
</dbReference>
<keyword evidence="1" id="KW-0678">Repressor</keyword>
<dbReference type="Pfam" id="PF17932">
    <property type="entry name" value="TetR_C_24"/>
    <property type="match status" value="1"/>
</dbReference>
<comment type="caution">
    <text evidence="5">The sequence shown here is derived from an EMBL/GenBank/DDBJ whole genome shotgun (WGS) entry which is preliminary data.</text>
</comment>
<keyword evidence="6" id="KW-1185">Reference proteome</keyword>
<evidence type="ECO:0000256" key="1">
    <source>
        <dbReference type="ARBA" id="ARBA00022491"/>
    </source>
</evidence>
<dbReference type="InterPro" id="IPR041490">
    <property type="entry name" value="KstR2_TetR_C"/>
</dbReference>
<dbReference type="InterPro" id="IPR001647">
    <property type="entry name" value="HTH_TetR"/>
</dbReference>
<dbReference type="EMBL" id="BORC01000004">
    <property type="protein sequence ID" value="GIN62557.1"/>
    <property type="molecule type" value="Genomic_DNA"/>
</dbReference>
<sequence>MKEKIMKESIDLFDKKGFSDTSIQDIVDLIGVTKGTFYYYFKSKQELLRDIHLSYLERLLMEQKKILQDESKNYKEKLLAIIHLTVSKIKDEGKMARIVFREMRHLNEDNLNQIKMKRKEFRLNFQQILEEGVQQGEFNETIRTDILSFAILGMVNRSYYWFNPDGEISAEELSDLYLKLILEGIDRRS</sequence>
<dbReference type="Gene3D" id="1.10.10.60">
    <property type="entry name" value="Homeodomain-like"/>
    <property type="match status" value="1"/>
</dbReference>
<organism evidence="5 6">
    <name type="scientific">Robertmurraya siralis</name>
    <dbReference type="NCBI Taxonomy" id="77777"/>
    <lineage>
        <taxon>Bacteria</taxon>
        <taxon>Bacillati</taxon>
        <taxon>Bacillota</taxon>
        <taxon>Bacilli</taxon>
        <taxon>Bacillales</taxon>
        <taxon>Bacillaceae</taxon>
        <taxon>Robertmurraya</taxon>
    </lineage>
</organism>
<dbReference type="PROSITE" id="PS01081">
    <property type="entry name" value="HTH_TETR_1"/>
    <property type="match status" value="1"/>
</dbReference>
<dbReference type="InterPro" id="IPR009057">
    <property type="entry name" value="Homeodomain-like_sf"/>
</dbReference>
<name>A0A920BUQ7_9BACI</name>
<keyword evidence="2 3" id="KW-0238">DNA-binding</keyword>
<dbReference type="SUPFAM" id="SSF46689">
    <property type="entry name" value="Homeodomain-like"/>
    <property type="match status" value="1"/>
</dbReference>
<evidence type="ECO:0000313" key="5">
    <source>
        <dbReference type="EMBL" id="GIN62557.1"/>
    </source>
</evidence>
<dbReference type="InterPro" id="IPR036271">
    <property type="entry name" value="Tet_transcr_reg_TetR-rel_C_sf"/>
</dbReference>
<feature type="domain" description="HTH tetR-type" evidence="4">
    <location>
        <begin position="1"/>
        <end position="59"/>
    </location>
</feature>
<dbReference type="Gene3D" id="1.10.357.10">
    <property type="entry name" value="Tetracycline Repressor, domain 2"/>
    <property type="match status" value="1"/>
</dbReference>
<dbReference type="InterPro" id="IPR023772">
    <property type="entry name" value="DNA-bd_HTH_TetR-type_CS"/>
</dbReference>
<dbReference type="InterPro" id="IPR050624">
    <property type="entry name" value="HTH-type_Tx_Regulator"/>
</dbReference>
<proteinExistence type="predicted"/>
<dbReference type="GO" id="GO:0003677">
    <property type="term" value="F:DNA binding"/>
    <property type="evidence" value="ECO:0007669"/>
    <property type="project" value="UniProtKB-UniRule"/>
</dbReference>
<feature type="DNA-binding region" description="H-T-H motif" evidence="3">
    <location>
        <begin position="22"/>
        <end position="41"/>
    </location>
</feature>
<evidence type="ECO:0000259" key="4">
    <source>
        <dbReference type="PROSITE" id="PS50977"/>
    </source>
</evidence>
<dbReference type="SUPFAM" id="SSF48498">
    <property type="entry name" value="Tetracyclin repressor-like, C-terminal domain"/>
    <property type="match status" value="1"/>
</dbReference>